<keyword evidence="5 6" id="KW-0961">Cell wall biogenesis/degradation</keyword>
<evidence type="ECO:0000256" key="3">
    <source>
        <dbReference type="ARBA" id="ARBA00022960"/>
    </source>
</evidence>
<organism evidence="9 10">
    <name type="scientific">candidate division WWE3 bacterium CG08_land_8_20_14_0_20_43_13</name>
    <dbReference type="NCBI Taxonomy" id="1975087"/>
    <lineage>
        <taxon>Bacteria</taxon>
        <taxon>Katanobacteria</taxon>
    </lineage>
</organism>
<feature type="domain" description="L,D-TPase catalytic" evidence="8">
    <location>
        <begin position="99"/>
        <end position="234"/>
    </location>
</feature>
<protein>
    <recommendedName>
        <fullName evidence="8">L,D-TPase catalytic domain-containing protein</fullName>
    </recommendedName>
</protein>
<keyword evidence="3 6" id="KW-0133">Cell shape</keyword>
<reference evidence="10" key="1">
    <citation type="submission" date="2017-09" db="EMBL/GenBank/DDBJ databases">
        <title>Depth-based differentiation of microbial function through sediment-hosted aquifers and enrichment of novel symbionts in the deep terrestrial subsurface.</title>
        <authorList>
            <person name="Probst A.J."/>
            <person name="Ladd B."/>
            <person name="Jarett J.K."/>
            <person name="Geller-Mcgrath D.E."/>
            <person name="Sieber C.M.K."/>
            <person name="Emerson J.B."/>
            <person name="Anantharaman K."/>
            <person name="Thomas B.C."/>
            <person name="Malmstrom R."/>
            <person name="Stieglmeier M."/>
            <person name="Klingl A."/>
            <person name="Woyke T."/>
            <person name="Ryan C.M."/>
            <person name="Banfield J.F."/>
        </authorList>
    </citation>
    <scope>NUCLEOTIDE SEQUENCE [LARGE SCALE GENOMIC DNA]</scope>
</reference>
<dbReference type="EMBL" id="PEYW01000047">
    <property type="protein sequence ID" value="PIS20554.1"/>
    <property type="molecule type" value="Genomic_DNA"/>
</dbReference>
<dbReference type="PANTHER" id="PTHR30582">
    <property type="entry name" value="L,D-TRANSPEPTIDASE"/>
    <property type="match status" value="1"/>
</dbReference>
<evidence type="ECO:0000259" key="8">
    <source>
        <dbReference type="PROSITE" id="PS52029"/>
    </source>
</evidence>
<keyword evidence="7" id="KW-0812">Transmembrane</keyword>
<dbReference type="GO" id="GO:0071555">
    <property type="term" value="P:cell wall organization"/>
    <property type="evidence" value="ECO:0007669"/>
    <property type="project" value="UniProtKB-UniRule"/>
</dbReference>
<dbReference type="GO" id="GO:0005576">
    <property type="term" value="C:extracellular region"/>
    <property type="evidence" value="ECO:0007669"/>
    <property type="project" value="TreeGrafter"/>
</dbReference>
<dbReference type="AlphaFoldDB" id="A0A2H0X6J9"/>
<keyword evidence="7" id="KW-1133">Transmembrane helix</keyword>
<dbReference type="InterPro" id="IPR005490">
    <property type="entry name" value="LD_TPept_cat_dom"/>
</dbReference>
<keyword evidence="7" id="KW-0472">Membrane</keyword>
<evidence type="ECO:0000313" key="10">
    <source>
        <dbReference type="Proteomes" id="UP000231414"/>
    </source>
</evidence>
<evidence type="ECO:0000256" key="2">
    <source>
        <dbReference type="ARBA" id="ARBA00022679"/>
    </source>
</evidence>
<evidence type="ECO:0000256" key="7">
    <source>
        <dbReference type="SAM" id="Phobius"/>
    </source>
</evidence>
<dbReference type="Proteomes" id="UP000231414">
    <property type="component" value="Unassembled WGS sequence"/>
</dbReference>
<dbReference type="UniPathway" id="UPA00219"/>
<dbReference type="GO" id="GO:0018104">
    <property type="term" value="P:peptidoglycan-protein cross-linking"/>
    <property type="evidence" value="ECO:0007669"/>
    <property type="project" value="TreeGrafter"/>
</dbReference>
<dbReference type="InterPro" id="IPR050979">
    <property type="entry name" value="LD-transpeptidase"/>
</dbReference>
<dbReference type="Gene3D" id="2.40.440.10">
    <property type="entry name" value="L,D-transpeptidase catalytic domain-like"/>
    <property type="match status" value="1"/>
</dbReference>
<keyword evidence="2" id="KW-0808">Transferase</keyword>
<keyword evidence="4 6" id="KW-0573">Peptidoglycan synthesis</keyword>
<feature type="active site" description="Nucleophile" evidence="6">
    <location>
        <position position="194"/>
    </location>
</feature>
<proteinExistence type="predicted"/>
<dbReference type="GO" id="GO:0016740">
    <property type="term" value="F:transferase activity"/>
    <property type="evidence" value="ECO:0007669"/>
    <property type="project" value="UniProtKB-KW"/>
</dbReference>
<dbReference type="InterPro" id="IPR038063">
    <property type="entry name" value="Transpep_catalytic_dom"/>
</dbReference>
<comment type="pathway">
    <text evidence="1 6">Cell wall biogenesis; peptidoglycan biosynthesis.</text>
</comment>
<evidence type="ECO:0000256" key="6">
    <source>
        <dbReference type="PROSITE-ProRule" id="PRU01373"/>
    </source>
</evidence>
<evidence type="ECO:0000256" key="5">
    <source>
        <dbReference type="ARBA" id="ARBA00023316"/>
    </source>
</evidence>
<dbReference type="SUPFAM" id="SSF141523">
    <property type="entry name" value="L,D-transpeptidase catalytic domain-like"/>
    <property type="match status" value="1"/>
</dbReference>
<evidence type="ECO:0000256" key="1">
    <source>
        <dbReference type="ARBA" id="ARBA00004752"/>
    </source>
</evidence>
<dbReference type="CDD" id="cd16913">
    <property type="entry name" value="YkuD_like"/>
    <property type="match status" value="1"/>
</dbReference>
<comment type="caution">
    <text evidence="9">The sequence shown here is derived from an EMBL/GenBank/DDBJ whole genome shotgun (WGS) entry which is preliminary data.</text>
</comment>
<feature type="transmembrane region" description="Helical" evidence="7">
    <location>
        <begin position="12"/>
        <end position="31"/>
    </location>
</feature>
<gene>
    <name evidence="9" type="ORF">COT52_03160</name>
</gene>
<dbReference type="GO" id="GO:0071972">
    <property type="term" value="F:peptidoglycan L,D-transpeptidase activity"/>
    <property type="evidence" value="ECO:0007669"/>
    <property type="project" value="TreeGrafter"/>
</dbReference>
<evidence type="ECO:0000256" key="4">
    <source>
        <dbReference type="ARBA" id="ARBA00022984"/>
    </source>
</evidence>
<sequence>MPPKNKKQKKRFLITIPIAITAFLVLLAAFLRATGPLTWLTGKQLLSKKIVNTINQSTGQWQSPAKEAFFNNQPLSVPTGSPTLAERNQKVLADTEEEKWIEIDLSEQKLRAWEGNRLIYEFVVSTGTKWTPTPIGEYRIWIKLRYHDMQGGSKAFGNYYYLPNVPFVMYFYKGYGIHGTYWHNNFGNPMSHGCVNLTTPDAEKLFWWAMPPYQTGSWATRASEQNPGTRVAVHE</sequence>
<dbReference type="PROSITE" id="PS52029">
    <property type="entry name" value="LD_TPASE"/>
    <property type="match status" value="1"/>
</dbReference>
<dbReference type="Pfam" id="PF03734">
    <property type="entry name" value="YkuD"/>
    <property type="match status" value="1"/>
</dbReference>
<feature type="active site" description="Proton donor/acceptor" evidence="6">
    <location>
        <position position="178"/>
    </location>
</feature>
<evidence type="ECO:0000313" key="9">
    <source>
        <dbReference type="EMBL" id="PIS20554.1"/>
    </source>
</evidence>
<dbReference type="PANTHER" id="PTHR30582:SF2">
    <property type="entry name" value="L,D-TRANSPEPTIDASE YCIB-RELATED"/>
    <property type="match status" value="1"/>
</dbReference>
<dbReference type="GO" id="GO:0008360">
    <property type="term" value="P:regulation of cell shape"/>
    <property type="evidence" value="ECO:0007669"/>
    <property type="project" value="UniProtKB-UniRule"/>
</dbReference>
<accession>A0A2H0X6J9</accession>
<name>A0A2H0X6J9_UNCKA</name>